<dbReference type="KEGG" id="geh:HYN69_08245"/>
<proteinExistence type="predicted"/>
<name>A0A2S0UL28_9RHOB</name>
<accession>A0A2S0UL28</accession>
<dbReference type="EMBL" id="CP028918">
    <property type="protein sequence ID" value="AWB48502.1"/>
    <property type="molecule type" value="Genomic_DNA"/>
</dbReference>
<sequence>MNATTVTAAFDAFVEANRAAALSEEPAVIDASYAAWHRVMDIPSTSRDDLALKARSLMIYRGVTGGLWALDQINDDDFPRVAKLVEEVALLNA</sequence>
<dbReference type="RefSeq" id="WP_108435321.1">
    <property type="nucleotide sequence ID" value="NZ_CP028918.1"/>
</dbReference>
<dbReference type="AlphaFoldDB" id="A0A2S0UL28"/>
<keyword evidence="2" id="KW-1185">Reference proteome</keyword>
<protein>
    <submittedName>
        <fullName evidence="1">Uncharacterized protein</fullName>
    </submittedName>
</protein>
<gene>
    <name evidence="1" type="ORF">HYN69_08245</name>
</gene>
<dbReference type="Proteomes" id="UP000244496">
    <property type="component" value="Chromosome"/>
</dbReference>
<reference evidence="1 2" key="1">
    <citation type="submission" date="2018-04" db="EMBL/GenBank/DDBJ databases">
        <title>Genome sequencing of Gemmobacter.</title>
        <authorList>
            <person name="Yi H."/>
            <person name="Baek M.-G."/>
        </authorList>
    </citation>
    <scope>NUCLEOTIDE SEQUENCE [LARGE SCALE GENOMIC DNA]</scope>
    <source>
        <strain evidence="1 2">HYN0069</strain>
    </source>
</reference>
<organism evidence="1 2">
    <name type="scientific">Paragemmobacter aquarius</name>
    <dbReference type="NCBI Taxonomy" id="2169400"/>
    <lineage>
        <taxon>Bacteria</taxon>
        <taxon>Pseudomonadati</taxon>
        <taxon>Pseudomonadota</taxon>
        <taxon>Alphaproteobacteria</taxon>
        <taxon>Rhodobacterales</taxon>
        <taxon>Paracoccaceae</taxon>
        <taxon>Paragemmobacter</taxon>
    </lineage>
</organism>
<evidence type="ECO:0000313" key="2">
    <source>
        <dbReference type="Proteomes" id="UP000244496"/>
    </source>
</evidence>
<evidence type="ECO:0000313" key="1">
    <source>
        <dbReference type="EMBL" id="AWB48502.1"/>
    </source>
</evidence>